<evidence type="ECO:0008006" key="5">
    <source>
        <dbReference type="Google" id="ProtNLM"/>
    </source>
</evidence>
<keyword evidence="2" id="KW-0472">Membrane</keyword>
<feature type="transmembrane region" description="Helical" evidence="2">
    <location>
        <begin position="34"/>
        <end position="56"/>
    </location>
</feature>
<evidence type="ECO:0000256" key="2">
    <source>
        <dbReference type="SAM" id="Phobius"/>
    </source>
</evidence>
<dbReference type="EMBL" id="BMDD01000007">
    <property type="protein sequence ID" value="GGH86313.1"/>
    <property type="molecule type" value="Genomic_DNA"/>
</dbReference>
<feature type="region of interest" description="Disordered" evidence="1">
    <location>
        <begin position="1"/>
        <end position="23"/>
    </location>
</feature>
<protein>
    <recommendedName>
        <fullName evidence="5">Protoheme IX farnesyltransferase</fullName>
    </recommendedName>
</protein>
<organism evidence="3 4">
    <name type="scientific">Saccharibacillus endophyticus</name>
    <dbReference type="NCBI Taxonomy" id="2060666"/>
    <lineage>
        <taxon>Bacteria</taxon>
        <taxon>Bacillati</taxon>
        <taxon>Bacillota</taxon>
        <taxon>Bacilli</taxon>
        <taxon>Bacillales</taxon>
        <taxon>Paenibacillaceae</taxon>
        <taxon>Saccharibacillus</taxon>
    </lineage>
</organism>
<gene>
    <name evidence="3" type="ORF">GCM10007362_45790</name>
</gene>
<sequence>MLPRNLNGADEEAAKRRAEYQAQKTRNTSLKRTLITVAVTVVVIFLAVYAIDYFGIL</sequence>
<reference evidence="4" key="1">
    <citation type="journal article" date="2019" name="Int. J. Syst. Evol. Microbiol.">
        <title>The Global Catalogue of Microorganisms (GCM) 10K type strain sequencing project: providing services to taxonomists for standard genome sequencing and annotation.</title>
        <authorList>
            <consortium name="The Broad Institute Genomics Platform"/>
            <consortium name="The Broad Institute Genome Sequencing Center for Infectious Disease"/>
            <person name="Wu L."/>
            <person name="Ma J."/>
        </authorList>
    </citation>
    <scope>NUCLEOTIDE SEQUENCE [LARGE SCALE GENOMIC DNA]</scope>
    <source>
        <strain evidence="4">CCM 8702</strain>
    </source>
</reference>
<dbReference type="Proteomes" id="UP000605427">
    <property type="component" value="Unassembled WGS sequence"/>
</dbReference>
<evidence type="ECO:0000313" key="3">
    <source>
        <dbReference type="EMBL" id="GGH86313.1"/>
    </source>
</evidence>
<evidence type="ECO:0000256" key="1">
    <source>
        <dbReference type="SAM" id="MobiDB-lite"/>
    </source>
</evidence>
<keyword evidence="2" id="KW-1133">Transmembrane helix</keyword>
<accession>A0ABQ2A6I7</accession>
<evidence type="ECO:0000313" key="4">
    <source>
        <dbReference type="Proteomes" id="UP000605427"/>
    </source>
</evidence>
<proteinExistence type="predicted"/>
<keyword evidence="4" id="KW-1185">Reference proteome</keyword>
<keyword evidence="2" id="KW-0812">Transmembrane</keyword>
<name>A0ABQ2A6I7_9BACL</name>
<comment type="caution">
    <text evidence="3">The sequence shown here is derived from an EMBL/GenBank/DDBJ whole genome shotgun (WGS) entry which is preliminary data.</text>
</comment>
<dbReference type="RefSeq" id="WP_172246434.1">
    <property type="nucleotide sequence ID" value="NZ_BMDD01000007.1"/>
</dbReference>